<evidence type="ECO:0000256" key="1">
    <source>
        <dbReference type="ARBA" id="ARBA00000868"/>
    </source>
</evidence>
<comment type="pathway">
    <text evidence="4 11">Purine metabolism; AMP biosynthesis via salvage pathway; AMP from adenine: step 1/1.</text>
</comment>
<dbReference type="Proteomes" id="UP001597124">
    <property type="component" value="Unassembled WGS sequence"/>
</dbReference>
<evidence type="ECO:0000256" key="7">
    <source>
        <dbReference type="ARBA" id="ARBA00022490"/>
    </source>
</evidence>
<evidence type="ECO:0000259" key="12">
    <source>
        <dbReference type="Pfam" id="PF00156"/>
    </source>
</evidence>
<evidence type="ECO:0000313" key="13">
    <source>
        <dbReference type="EMBL" id="MFD0849803.1"/>
    </source>
</evidence>
<dbReference type="CDD" id="cd06223">
    <property type="entry name" value="PRTases_typeI"/>
    <property type="match status" value="1"/>
</dbReference>
<dbReference type="PANTHER" id="PTHR32315">
    <property type="entry name" value="ADENINE PHOSPHORIBOSYLTRANSFERASE"/>
    <property type="match status" value="1"/>
</dbReference>
<dbReference type="Gene3D" id="3.40.50.2020">
    <property type="match status" value="1"/>
</dbReference>
<keyword evidence="9 11" id="KW-0808">Transferase</keyword>
<evidence type="ECO:0000256" key="10">
    <source>
        <dbReference type="ARBA" id="ARBA00022726"/>
    </source>
</evidence>
<dbReference type="GO" id="GO:0003999">
    <property type="term" value="F:adenine phosphoribosyltransferase activity"/>
    <property type="evidence" value="ECO:0007669"/>
    <property type="project" value="UniProtKB-EC"/>
</dbReference>
<proteinExistence type="inferred from homology"/>
<dbReference type="InterPro" id="IPR005764">
    <property type="entry name" value="Ade_phspho_trans"/>
</dbReference>
<dbReference type="RefSeq" id="WP_381492930.1">
    <property type="nucleotide sequence ID" value="NZ_JBHTIK010000012.1"/>
</dbReference>
<organism evidence="13 14">
    <name type="scientific">Sphingosinicella xenopeptidilytica</name>
    <dbReference type="NCBI Taxonomy" id="364098"/>
    <lineage>
        <taxon>Bacteria</taxon>
        <taxon>Pseudomonadati</taxon>
        <taxon>Pseudomonadota</taxon>
        <taxon>Alphaproteobacteria</taxon>
        <taxon>Sphingomonadales</taxon>
        <taxon>Sphingosinicellaceae</taxon>
        <taxon>Sphingosinicella</taxon>
    </lineage>
</organism>
<evidence type="ECO:0000313" key="14">
    <source>
        <dbReference type="Proteomes" id="UP001597124"/>
    </source>
</evidence>
<dbReference type="NCBIfam" id="NF002634">
    <property type="entry name" value="PRK02304.1-3"/>
    <property type="match status" value="1"/>
</dbReference>
<dbReference type="InterPro" id="IPR029057">
    <property type="entry name" value="PRTase-like"/>
</dbReference>
<evidence type="ECO:0000256" key="11">
    <source>
        <dbReference type="HAMAP-Rule" id="MF_00004"/>
    </source>
</evidence>
<dbReference type="EC" id="2.4.2.7" evidence="6 11"/>
<comment type="subunit">
    <text evidence="11">Homodimer.</text>
</comment>
<sequence>MSERNADPNADLRALVRTIPDHPKPGILFRDITTLLLDPAGFAATIDRMADTVAGPFDLIAGIEARGFVFAAALAHRLNAGVLLIRKRNKLPGAVIGVNYALEYGEDRVEMHADACAPGARVLLVDDLIATGGTAIAGAELIRRAGGVVAQAAFVIDLPDLGGADRLRAAGVEPVTLMAFEGH</sequence>
<comment type="catalytic activity">
    <reaction evidence="1 11">
        <text>AMP + diphosphate = 5-phospho-alpha-D-ribose 1-diphosphate + adenine</text>
        <dbReference type="Rhea" id="RHEA:16609"/>
        <dbReference type="ChEBI" id="CHEBI:16708"/>
        <dbReference type="ChEBI" id="CHEBI:33019"/>
        <dbReference type="ChEBI" id="CHEBI:58017"/>
        <dbReference type="ChEBI" id="CHEBI:456215"/>
        <dbReference type="EC" id="2.4.2.7"/>
    </reaction>
</comment>
<evidence type="ECO:0000256" key="6">
    <source>
        <dbReference type="ARBA" id="ARBA00011893"/>
    </source>
</evidence>
<evidence type="ECO:0000256" key="8">
    <source>
        <dbReference type="ARBA" id="ARBA00022676"/>
    </source>
</evidence>
<dbReference type="InterPro" id="IPR000836">
    <property type="entry name" value="PRTase_dom"/>
</dbReference>
<keyword evidence="10 11" id="KW-0660">Purine salvage</keyword>
<dbReference type="NCBIfam" id="TIGR01090">
    <property type="entry name" value="apt"/>
    <property type="match status" value="1"/>
</dbReference>
<dbReference type="NCBIfam" id="NF002636">
    <property type="entry name" value="PRK02304.1-5"/>
    <property type="match status" value="1"/>
</dbReference>
<reference evidence="14" key="1">
    <citation type="journal article" date="2019" name="Int. J. Syst. Evol. Microbiol.">
        <title>The Global Catalogue of Microorganisms (GCM) 10K type strain sequencing project: providing services to taxonomists for standard genome sequencing and annotation.</title>
        <authorList>
            <consortium name="The Broad Institute Genomics Platform"/>
            <consortium name="The Broad Institute Genome Sequencing Center for Infectious Disease"/>
            <person name="Wu L."/>
            <person name="Ma J."/>
        </authorList>
    </citation>
    <scope>NUCLEOTIDE SEQUENCE [LARGE SCALE GENOMIC DNA]</scope>
    <source>
        <strain evidence="14">CCUG 52537</strain>
    </source>
</reference>
<comment type="subcellular location">
    <subcellularLocation>
        <location evidence="3 11">Cytoplasm</location>
    </subcellularLocation>
</comment>
<keyword evidence="7 11" id="KW-0963">Cytoplasm</keyword>
<evidence type="ECO:0000256" key="5">
    <source>
        <dbReference type="ARBA" id="ARBA00008391"/>
    </source>
</evidence>
<dbReference type="SUPFAM" id="SSF53271">
    <property type="entry name" value="PRTase-like"/>
    <property type="match status" value="1"/>
</dbReference>
<gene>
    <name evidence="11" type="primary">apt</name>
    <name evidence="13" type="ORF">ACFQ00_15820</name>
</gene>
<evidence type="ECO:0000256" key="3">
    <source>
        <dbReference type="ARBA" id="ARBA00004496"/>
    </source>
</evidence>
<comment type="function">
    <text evidence="2 11">Catalyzes a salvage reaction resulting in the formation of AMP, that is energically less costly than de novo synthesis.</text>
</comment>
<accession>A0ABW3C6D9</accession>
<protein>
    <recommendedName>
        <fullName evidence="6 11">Adenine phosphoribosyltransferase</fullName>
        <shortName evidence="11">APRT</shortName>
        <ecNumber evidence="6 11">2.4.2.7</ecNumber>
    </recommendedName>
</protein>
<feature type="domain" description="Phosphoribosyltransferase" evidence="12">
    <location>
        <begin position="53"/>
        <end position="159"/>
    </location>
</feature>
<dbReference type="PANTHER" id="PTHR32315:SF3">
    <property type="entry name" value="ADENINE PHOSPHORIBOSYLTRANSFERASE"/>
    <property type="match status" value="1"/>
</dbReference>
<dbReference type="Pfam" id="PF00156">
    <property type="entry name" value="Pribosyltran"/>
    <property type="match status" value="1"/>
</dbReference>
<keyword evidence="14" id="KW-1185">Reference proteome</keyword>
<dbReference type="EMBL" id="JBHTIK010000012">
    <property type="protein sequence ID" value="MFD0849803.1"/>
    <property type="molecule type" value="Genomic_DNA"/>
</dbReference>
<dbReference type="InterPro" id="IPR050054">
    <property type="entry name" value="UPRTase/APRTase"/>
</dbReference>
<keyword evidence="8 11" id="KW-0328">Glycosyltransferase</keyword>
<evidence type="ECO:0000256" key="2">
    <source>
        <dbReference type="ARBA" id="ARBA00003968"/>
    </source>
</evidence>
<comment type="caution">
    <text evidence="13">The sequence shown here is derived from an EMBL/GenBank/DDBJ whole genome shotgun (WGS) entry which is preliminary data.</text>
</comment>
<dbReference type="HAMAP" id="MF_00004">
    <property type="entry name" value="Aden_phosphoribosyltr"/>
    <property type="match status" value="1"/>
</dbReference>
<comment type="similarity">
    <text evidence="5 11">Belongs to the purine/pyrimidine phosphoribosyltransferase family.</text>
</comment>
<name>A0ABW3C6D9_SPHXN</name>
<evidence type="ECO:0000256" key="9">
    <source>
        <dbReference type="ARBA" id="ARBA00022679"/>
    </source>
</evidence>
<evidence type="ECO:0000256" key="4">
    <source>
        <dbReference type="ARBA" id="ARBA00004659"/>
    </source>
</evidence>